<dbReference type="EMBL" id="JALBCA010000028">
    <property type="protein sequence ID" value="KAI2388843.1"/>
    <property type="molecule type" value="Genomic_DNA"/>
</dbReference>
<sequence>MDTDAKMLSDTWRSLRHNSSLRANLFRDISRITLSLARHTFPHIGSLRMDDRGFVRLSNRPLTLRLQHLENEGIPTQISRGQLYFTSDAYILDLLACYDSKLRHQPNSMLDFVDGCSQMAAVTALRATHSHYLQRDFRYGPFIFMLTDLHQSNIFVDENWNVKYIIDLEWTCTQPIEMLRAPYWLTDRSVDNLLPEDGLEEFTKMHAEFLESFEKEEKKMQDRDPNFNIPLFGRQFTDIMRSCWENGSFWFFYALENPKGLFSLFYYHLLPRYGPTDPNFYNGFCSYWAVDAAELVGKKLKDKEDYDIKLREAFQKESEGSQR</sequence>
<proteinExistence type="predicted"/>
<accession>A0ACB8V2F4</accession>
<reference evidence="1" key="1">
    <citation type="journal article" date="2022" name="bioRxiv">
        <title>Population genetic analysis of Ophidiomyces ophidiicola, the causative agent of snake fungal disease, indicates recent introductions to the USA.</title>
        <authorList>
            <person name="Ladner J.T."/>
            <person name="Palmer J.M."/>
            <person name="Ettinger C.L."/>
            <person name="Stajich J.E."/>
            <person name="Farrell T.M."/>
            <person name="Glorioso B.M."/>
            <person name="Lawson B."/>
            <person name="Price S.J."/>
            <person name="Stengle A.G."/>
            <person name="Grear D.A."/>
            <person name="Lorch J.M."/>
        </authorList>
    </citation>
    <scope>NUCLEOTIDE SEQUENCE</scope>
    <source>
        <strain evidence="1">NWHC 24266-5</strain>
    </source>
</reference>
<protein>
    <submittedName>
        <fullName evidence="1">Uncharacterized protein</fullName>
    </submittedName>
</protein>
<gene>
    <name evidence="1" type="ORF">LOY88_002436</name>
</gene>
<evidence type="ECO:0000313" key="1">
    <source>
        <dbReference type="EMBL" id="KAI2388843.1"/>
    </source>
</evidence>
<organism evidence="1">
    <name type="scientific">Ophidiomyces ophidiicola</name>
    <dbReference type="NCBI Taxonomy" id="1387563"/>
    <lineage>
        <taxon>Eukaryota</taxon>
        <taxon>Fungi</taxon>
        <taxon>Dikarya</taxon>
        <taxon>Ascomycota</taxon>
        <taxon>Pezizomycotina</taxon>
        <taxon>Eurotiomycetes</taxon>
        <taxon>Eurotiomycetidae</taxon>
        <taxon>Onygenales</taxon>
        <taxon>Onygenaceae</taxon>
        <taxon>Ophidiomyces</taxon>
    </lineage>
</organism>
<comment type="caution">
    <text evidence="1">The sequence shown here is derived from an EMBL/GenBank/DDBJ whole genome shotgun (WGS) entry which is preliminary data.</text>
</comment>
<name>A0ACB8V2F4_9EURO</name>